<keyword evidence="2" id="KW-0539">Nucleus</keyword>
<dbReference type="PANTHER" id="PTHR12096">
    <property type="entry name" value="NUCLEAR PROTEIN SKIP-RELATED"/>
    <property type="match status" value="1"/>
</dbReference>
<feature type="region of interest" description="Disordered" evidence="3">
    <location>
        <begin position="84"/>
        <end position="105"/>
    </location>
</feature>
<protein>
    <recommendedName>
        <fullName evidence="2">SNW domain-containing protein 1</fullName>
    </recommendedName>
</protein>
<dbReference type="Proteomes" id="UP000335636">
    <property type="component" value="Unassembled WGS sequence"/>
</dbReference>
<keyword evidence="6" id="KW-1185">Reference proteome</keyword>
<sequence>MHSPSQKVTVKEQQEWQIPPCASNWKNAKDYKISLDKCLAADGRGLWTVNITENFAKLAKVLNIAEWKVHEAVEMDAQVAKDGSKKKEKYDGKLKKMAPKAREKRAGSRPMWKKKIVRHVREMKSVMIDNKRICMTGIFLGQLLIRGQSCREMRIEISVKLLLLCT</sequence>
<reference evidence="5" key="1">
    <citation type="submission" date="2019-04" db="EMBL/GenBank/DDBJ databases">
        <authorList>
            <person name="Alioto T."/>
            <person name="Alioto T."/>
        </authorList>
    </citation>
    <scope>NUCLEOTIDE SEQUENCE [LARGE SCALE GENOMIC DNA]</scope>
</reference>
<feature type="domain" description="SKI-interacting protein SKIP SNW" evidence="4">
    <location>
        <begin position="1"/>
        <end position="105"/>
    </location>
</feature>
<dbReference type="InterPro" id="IPR017862">
    <property type="entry name" value="SKI-int_prot_SKIP"/>
</dbReference>
<keyword evidence="2" id="KW-0507">mRNA processing</keyword>
<gene>
    <name evidence="5" type="ORF">MONAX_5E012480</name>
</gene>
<evidence type="ECO:0000256" key="1">
    <source>
        <dbReference type="ARBA" id="ARBA00010197"/>
    </source>
</evidence>
<dbReference type="AlphaFoldDB" id="A0A5E4CWA0"/>
<dbReference type="GO" id="GO:0000398">
    <property type="term" value="P:mRNA splicing, via spliceosome"/>
    <property type="evidence" value="ECO:0007669"/>
    <property type="project" value="InterPro"/>
</dbReference>
<dbReference type="InterPro" id="IPR004015">
    <property type="entry name" value="SKI-int_prot_SKIP_SNW-dom"/>
</dbReference>
<organism evidence="5 6">
    <name type="scientific">Marmota monax</name>
    <name type="common">Woodchuck</name>
    <dbReference type="NCBI Taxonomy" id="9995"/>
    <lineage>
        <taxon>Eukaryota</taxon>
        <taxon>Metazoa</taxon>
        <taxon>Chordata</taxon>
        <taxon>Craniata</taxon>
        <taxon>Vertebrata</taxon>
        <taxon>Euteleostomi</taxon>
        <taxon>Mammalia</taxon>
        <taxon>Eutheria</taxon>
        <taxon>Euarchontoglires</taxon>
        <taxon>Glires</taxon>
        <taxon>Rodentia</taxon>
        <taxon>Sciuromorpha</taxon>
        <taxon>Sciuridae</taxon>
        <taxon>Xerinae</taxon>
        <taxon>Marmotini</taxon>
        <taxon>Marmota</taxon>
    </lineage>
</organism>
<name>A0A5E4CWA0_MARMO</name>
<evidence type="ECO:0000256" key="2">
    <source>
        <dbReference type="RuleBase" id="RU367140"/>
    </source>
</evidence>
<evidence type="ECO:0000313" key="5">
    <source>
        <dbReference type="EMBL" id="VTJ86097.1"/>
    </source>
</evidence>
<comment type="subunit">
    <text evidence="2">Identified in the spliceosome C complex.</text>
</comment>
<comment type="similarity">
    <text evidence="1 2">Belongs to the SNW family.</text>
</comment>
<dbReference type="EMBL" id="CABDUW010002263">
    <property type="protein sequence ID" value="VTJ86097.1"/>
    <property type="molecule type" value="Genomic_DNA"/>
</dbReference>
<comment type="function">
    <text evidence="2">Involved in pre-mRNA splicing.</text>
</comment>
<comment type="subcellular location">
    <subcellularLocation>
        <location evidence="2">Nucleus</location>
    </subcellularLocation>
</comment>
<evidence type="ECO:0000259" key="4">
    <source>
        <dbReference type="Pfam" id="PF02731"/>
    </source>
</evidence>
<evidence type="ECO:0000256" key="3">
    <source>
        <dbReference type="SAM" id="MobiDB-lite"/>
    </source>
</evidence>
<dbReference type="Pfam" id="PF02731">
    <property type="entry name" value="SKIP_SNW"/>
    <property type="match status" value="1"/>
</dbReference>
<dbReference type="GO" id="GO:0005681">
    <property type="term" value="C:spliceosomal complex"/>
    <property type="evidence" value="ECO:0007669"/>
    <property type="project" value="UniProtKB-UniRule"/>
</dbReference>
<accession>A0A5E4CWA0</accession>
<proteinExistence type="inferred from homology"/>
<evidence type="ECO:0000313" key="6">
    <source>
        <dbReference type="Proteomes" id="UP000335636"/>
    </source>
</evidence>
<comment type="caution">
    <text evidence="5">The sequence shown here is derived from an EMBL/GenBank/DDBJ whole genome shotgun (WGS) entry which is preliminary data.</text>
</comment>
<keyword evidence="2" id="KW-0508">mRNA splicing</keyword>
<keyword evidence="2" id="KW-0747">Spliceosome</keyword>